<gene>
    <name evidence="8" type="ORF">FHQ18_00415</name>
</gene>
<organism evidence="8 9">
    <name type="scientific">Deferribacter autotrophicus</name>
    <dbReference type="NCBI Taxonomy" id="500465"/>
    <lineage>
        <taxon>Bacteria</taxon>
        <taxon>Pseudomonadati</taxon>
        <taxon>Deferribacterota</taxon>
        <taxon>Deferribacteres</taxon>
        <taxon>Deferribacterales</taxon>
        <taxon>Deferribacteraceae</taxon>
        <taxon>Deferribacter</taxon>
    </lineage>
</organism>
<evidence type="ECO:0000259" key="6">
    <source>
        <dbReference type="PROSITE" id="PS51898"/>
    </source>
</evidence>
<dbReference type="GO" id="GO:0003677">
    <property type="term" value="F:DNA binding"/>
    <property type="evidence" value="ECO:0007669"/>
    <property type="project" value="UniProtKB-UniRule"/>
</dbReference>
<dbReference type="Pfam" id="PF24624">
    <property type="entry name" value="Int_N"/>
    <property type="match status" value="1"/>
</dbReference>
<dbReference type="OrthoDB" id="5429327at2"/>
<reference evidence="8 9" key="1">
    <citation type="submission" date="2019-06" db="EMBL/GenBank/DDBJ databases">
        <title>Genomic insights into carbon and energy metabolism of Deferribacter autotrophicus revealed new metabolic traits in the phylum Deferribacteres.</title>
        <authorList>
            <person name="Slobodkin A.I."/>
            <person name="Slobodkina G.B."/>
            <person name="Allioux M."/>
            <person name="Alain K."/>
            <person name="Jebbar M."/>
            <person name="Shadrin V."/>
            <person name="Kublanov I.V."/>
            <person name="Toshchakov S.V."/>
            <person name="Bonch-Osmolovskaya E.A."/>
        </authorList>
    </citation>
    <scope>NUCLEOTIDE SEQUENCE [LARGE SCALE GENOMIC DNA]</scope>
    <source>
        <strain evidence="8 9">SL50</strain>
    </source>
</reference>
<evidence type="ECO:0000313" key="8">
    <source>
        <dbReference type="EMBL" id="KAA0259374.1"/>
    </source>
</evidence>
<evidence type="ECO:0000256" key="5">
    <source>
        <dbReference type="PROSITE-ProRule" id="PRU01248"/>
    </source>
</evidence>
<keyword evidence="3 5" id="KW-0238">DNA-binding</keyword>
<dbReference type="InterPro" id="IPR013762">
    <property type="entry name" value="Integrase-like_cat_sf"/>
</dbReference>
<protein>
    <recommendedName>
        <fullName evidence="10">Site-specific integrase</fullName>
    </recommendedName>
</protein>
<proteinExistence type="inferred from homology"/>
<name>A0A5A8F5F7_9BACT</name>
<dbReference type="CDD" id="cd00796">
    <property type="entry name" value="INT_Rci_Hp1_C"/>
    <property type="match status" value="1"/>
</dbReference>
<evidence type="ECO:0000256" key="4">
    <source>
        <dbReference type="ARBA" id="ARBA00023172"/>
    </source>
</evidence>
<dbReference type="EMBL" id="VFJB01000001">
    <property type="protein sequence ID" value="KAA0259374.1"/>
    <property type="molecule type" value="Genomic_DNA"/>
</dbReference>
<evidence type="ECO:0008006" key="10">
    <source>
        <dbReference type="Google" id="ProtNLM"/>
    </source>
</evidence>
<dbReference type="Gene3D" id="1.10.150.130">
    <property type="match status" value="1"/>
</dbReference>
<comment type="similarity">
    <text evidence="1">Belongs to the 'phage' integrase family.</text>
</comment>
<dbReference type="Pfam" id="PF00589">
    <property type="entry name" value="Phage_integrase"/>
    <property type="match status" value="1"/>
</dbReference>
<dbReference type="SUPFAM" id="SSF56349">
    <property type="entry name" value="DNA breaking-rejoining enzymes"/>
    <property type="match status" value="1"/>
</dbReference>
<dbReference type="RefSeq" id="WP_149265195.1">
    <property type="nucleotide sequence ID" value="NZ_VFJB01000001.1"/>
</dbReference>
<dbReference type="InterPro" id="IPR010998">
    <property type="entry name" value="Integrase_recombinase_N"/>
</dbReference>
<keyword evidence="2" id="KW-0229">DNA integration</keyword>
<evidence type="ECO:0000256" key="2">
    <source>
        <dbReference type="ARBA" id="ARBA00022908"/>
    </source>
</evidence>
<keyword evidence="4" id="KW-0233">DNA recombination</keyword>
<keyword evidence="9" id="KW-1185">Reference proteome</keyword>
<evidence type="ECO:0000256" key="1">
    <source>
        <dbReference type="ARBA" id="ARBA00008857"/>
    </source>
</evidence>
<dbReference type="AlphaFoldDB" id="A0A5A8F5F7"/>
<feature type="domain" description="Core-binding (CB)" evidence="7">
    <location>
        <begin position="65"/>
        <end position="142"/>
    </location>
</feature>
<dbReference type="InterPro" id="IPR044068">
    <property type="entry name" value="CB"/>
</dbReference>
<evidence type="ECO:0000259" key="7">
    <source>
        <dbReference type="PROSITE" id="PS51900"/>
    </source>
</evidence>
<evidence type="ECO:0000313" key="9">
    <source>
        <dbReference type="Proteomes" id="UP000322876"/>
    </source>
</evidence>
<accession>A0A5A8F5F7</accession>
<dbReference type="PROSITE" id="PS51898">
    <property type="entry name" value="TYR_RECOMBINASE"/>
    <property type="match status" value="1"/>
</dbReference>
<dbReference type="GO" id="GO:0006310">
    <property type="term" value="P:DNA recombination"/>
    <property type="evidence" value="ECO:0007669"/>
    <property type="project" value="UniProtKB-KW"/>
</dbReference>
<evidence type="ECO:0000256" key="3">
    <source>
        <dbReference type="ARBA" id="ARBA00023125"/>
    </source>
</evidence>
<dbReference type="PANTHER" id="PTHR30629:SF2">
    <property type="entry name" value="PROPHAGE INTEGRASE INTS-RELATED"/>
    <property type="match status" value="1"/>
</dbReference>
<dbReference type="GO" id="GO:0015074">
    <property type="term" value="P:DNA integration"/>
    <property type="evidence" value="ECO:0007669"/>
    <property type="project" value="UniProtKB-KW"/>
</dbReference>
<comment type="caution">
    <text evidence="8">The sequence shown here is derived from an EMBL/GenBank/DDBJ whole genome shotgun (WGS) entry which is preliminary data.</text>
</comment>
<feature type="domain" description="Tyr recombinase" evidence="6">
    <location>
        <begin position="162"/>
        <end position="332"/>
    </location>
</feature>
<dbReference type="PANTHER" id="PTHR30629">
    <property type="entry name" value="PROPHAGE INTEGRASE"/>
    <property type="match status" value="1"/>
</dbReference>
<sequence>MALKVGLYKGVETWFYDFTYHGKRYRGWLLPVSKMTRKEATEKIKEIKAQVALGLYQKQTVKREASFKEVLTMFLEYLKTHKVSTYHTCKHQFAKLIEFFNNKKITPQLIYKWQQLRLAQGVSGATINRELNFVKSAYNKAIKQGLVKENPFQHFLKFEEYPRMRYLSKDELNRLLKATDGYLKEIIITAILTGMRKREILDLHVNEINFELMIITKKAENTKNNDYKIIPINDTLAGIFKKRLEKSPFGYVFYNPKTGKPFTDIKKGFTNALKRAGIADFRFHDLRHTFGTYALLMTKDLRTVQELLGHKDIKMTQRYTHILNQQKKNIIDSINSIFNL</sequence>
<dbReference type="Gene3D" id="1.10.443.10">
    <property type="entry name" value="Intergrase catalytic core"/>
    <property type="match status" value="1"/>
</dbReference>
<dbReference type="InterPro" id="IPR002104">
    <property type="entry name" value="Integrase_catalytic"/>
</dbReference>
<dbReference type="Proteomes" id="UP000322876">
    <property type="component" value="Unassembled WGS sequence"/>
</dbReference>
<dbReference type="PROSITE" id="PS51900">
    <property type="entry name" value="CB"/>
    <property type="match status" value="1"/>
</dbReference>
<dbReference type="InterPro" id="IPR057084">
    <property type="entry name" value="Int_N"/>
</dbReference>
<dbReference type="InterPro" id="IPR011010">
    <property type="entry name" value="DNA_brk_join_enz"/>
</dbReference>
<dbReference type="InterPro" id="IPR050808">
    <property type="entry name" value="Phage_Integrase"/>
</dbReference>